<evidence type="ECO:0000256" key="3">
    <source>
        <dbReference type="ARBA" id="ARBA00022729"/>
    </source>
</evidence>
<dbReference type="CDD" id="cd05474">
    <property type="entry name" value="SAP_like"/>
    <property type="match status" value="1"/>
</dbReference>
<feature type="compositionally biased region" description="Acidic residues" evidence="8">
    <location>
        <begin position="449"/>
        <end position="476"/>
    </location>
</feature>
<keyword evidence="2 7" id="KW-0645">Protease</keyword>
<dbReference type="GeneID" id="87821438"/>
<comment type="similarity">
    <text evidence="1 7">Belongs to the peptidase A1 family.</text>
</comment>
<evidence type="ECO:0000256" key="4">
    <source>
        <dbReference type="ARBA" id="ARBA00022750"/>
    </source>
</evidence>
<feature type="active site" evidence="6">
    <location>
        <position position="79"/>
    </location>
</feature>
<keyword evidence="3" id="KW-0732">Signal</keyword>
<keyword evidence="11" id="KW-1185">Reference proteome</keyword>
<dbReference type="Pfam" id="PF00026">
    <property type="entry name" value="Asp"/>
    <property type="match status" value="1"/>
</dbReference>
<dbReference type="PANTHER" id="PTHR47966">
    <property type="entry name" value="BETA-SITE APP-CLEAVING ENZYME, ISOFORM A-RELATED"/>
    <property type="match status" value="1"/>
</dbReference>
<evidence type="ECO:0000256" key="7">
    <source>
        <dbReference type="RuleBase" id="RU000454"/>
    </source>
</evidence>
<dbReference type="InterPro" id="IPR021109">
    <property type="entry name" value="Peptidase_aspartic_dom_sf"/>
</dbReference>
<accession>A0AAN6UVZ5</accession>
<sequence length="557" mass="59135">MKLRSAALLSLAPGRALSQNVVQFEVTRGLPGAPHTYTPSSLARRGPYSERLINSIAGGGYYVRVQVGTPKQNLTMLLDTGSSDAWVLGHDADLCTSPDLQSIYGMSCTDTFDPSKSSTSKLVEEDGFEITYLDDTSASGDYITDDFTIGGTTVKSLQMAYVTQAVRGTGILGLGFNTSERAATKYPNIIDEMARQGLIKSKAYSLYLNDRRTDSGSILFGGIDTDKFIGPLQILPLYKGPGRKGDSSAYSSFELDFSGVTLTHTNGTRRTLSTATLLNHPAPAVLDSGTTLSYLPDELAEPIYAAVGAVYSPDLRMALVDCSRAETDPDFHLTFTFPPTGRITVPLWSLTLDILPPAYNNPPSRGRLCVFGIQSTALFEPSPPPSSSKSSSSAPPSSSNFTLLGATFLRSAYVVYDLSHHQIGLAQANLNSSTSAVVELFSFPSNNNNDDDDNNGNEDDDYDHDHDGDDDSDDDTNEKPTGLPHLTGVPAQQTTHTPTPTPPSPGDESIGIGGTGAAVVVAAGVVPQVVGTGRVREVWGVVLLGGVLVCMEGIGWG</sequence>
<organism evidence="10 11">
    <name type="scientific">Dichotomopilus funicola</name>
    <dbReference type="NCBI Taxonomy" id="1934379"/>
    <lineage>
        <taxon>Eukaryota</taxon>
        <taxon>Fungi</taxon>
        <taxon>Dikarya</taxon>
        <taxon>Ascomycota</taxon>
        <taxon>Pezizomycotina</taxon>
        <taxon>Sordariomycetes</taxon>
        <taxon>Sordariomycetidae</taxon>
        <taxon>Sordariales</taxon>
        <taxon>Chaetomiaceae</taxon>
        <taxon>Dichotomopilus</taxon>
    </lineage>
</organism>
<dbReference type="InterPro" id="IPR001461">
    <property type="entry name" value="Aspartic_peptidase_A1"/>
</dbReference>
<reference evidence="10" key="2">
    <citation type="submission" date="2023-05" db="EMBL/GenBank/DDBJ databases">
        <authorList>
            <consortium name="Lawrence Berkeley National Laboratory"/>
            <person name="Steindorff A."/>
            <person name="Hensen N."/>
            <person name="Bonometti L."/>
            <person name="Westerberg I."/>
            <person name="Brannstrom I.O."/>
            <person name="Guillou S."/>
            <person name="Cros-Aarteil S."/>
            <person name="Calhoun S."/>
            <person name="Haridas S."/>
            <person name="Kuo A."/>
            <person name="Mondo S."/>
            <person name="Pangilinan J."/>
            <person name="Riley R."/>
            <person name="Labutti K."/>
            <person name="Andreopoulos B."/>
            <person name="Lipzen A."/>
            <person name="Chen C."/>
            <person name="Yanf M."/>
            <person name="Daum C."/>
            <person name="Ng V."/>
            <person name="Clum A."/>
            <person name="Ohm R."/>
            <person name="Martin F."/>
            <person name="Silar P."/>
            <person name="Natvig D."/>
            <person name="Lalanne C."/>
            <person name="Gautier V."/>
            <person name="Ament-Velasquez S.L."/>
            <person name="Kruys A."/>
            <person name="Hutchinson M.I."/>
            <person name="Powell A.J."/>
            <person name="Barry K."/>
            <person name="Miller A.N."/>
            <person name="Grigoriev I.V."/>
            <person name="Debuchy R."/>
            <person name="Gladieux P."/>
            <person name="Thoren M.H."/>
            <person name="Johannesson H."/>
        </authorList>
    </citation>
    <scope>NUCLEOTIDE SEQUENCE</scope>
    <source>
        <strain evidence="10">CBS 141.50</strain>
    </source>
</reference>
<comment type="caution">
    <text evidence="10">The sequence shown here is derived from an EMBL/GenBank/DDBJ whole genome shotgun (WGS) entry which is preliminary data.</text>
</comment>
<evidence type="ECO:0000313" key="10">
    <source>
        <dbReference type="EMBL" id="KAK4140237.1"/>
    </source>
</evidence>
<protein>
    <submittedName>
        <fullName evidence="10">Aspartic peptidase domain-containing protein</fullName>
    </submittedName>
</protein>
<dbReference type="Proteomes" id="UP001302676">
    <property type="component" value="Unassembled WGS sequence"/>
</dbReference>
<evidence type="ECO:0000313" key="11">
    <source>
        <dbReference type="Proteomes" id="UP001302676"/>
    </source>
</evidence>
<dbReference type="InterPro" id="IPR033121">
    <property type="entry name" value="PEPTIDASE_A1"/>
</dbReference>
<dbReference type="RefSeq" id="XP_062633608.1">
    <property type="nucleotide sequence ID" value="XM_062784825.1"/>
</dbReference>
<evidence type="ECO:0000256" key="5">
    <source>
        <dbReference type="ARBA" id="ARBA00022801"/>
    </source>
</evidence>
<dbReference type="PRINTS" id="PR00792">
    <property type="entry name" value="PEPSIN"/>
</dbReference>
<name>A0AAN6UVZ5_9PEZI</name>
<dbReference type="GO" id="GO:0004190">
    <property type="term" value="F:aspartic-type endopeptidase activity"/>
    <property type="evidence" value="ECO:0007669"/>
    <property type="project" value="UniProtKB-KW"/>
</dbReference>
<evidence type="ECO:0000256" key="6">
    <source>
        <dbReference type="PIRSR" id="PIRSR601461-1"/>
    </source>
</evidence>
<dbReference type="Gene3D" id="2.40.70.10">
    <property type="entry name" value="Acid Proteases"/>
    <property type="match status" value="2"/>
</dbReference>
<evidence type="ECO:0000256" key="1">
    <source>
        <dbReference type="ARBA" id="ARBA00007447"/>
    </source>
</evidence>
<dbReference type="SUPFAM" id="SSF50630">
    <property type="entry name" value="Acid proteases"/>
    <property type="match status" value="1"/>
</dbReference>
<dbReference type="PANTHER" id="PTHR47966:SF65">
    <property type="entry name" value="ASPARTIC-TYPE ENDOPEPTIDASE"/>
    <property type="match status" value="1"/>
</dbReference>
<reference evidence="10" key="1">
    <citation type="journal article" date="2023" name="Mol. Phylogenet. Evol.">
        <title>Genome-scale phylogeny and comparative genomics of the fungal order Sordariales.</title>
        <authorList>
            <person name="Hensen N."/>
            <person name="Bonometti L."/>
            <person name="Westerberg I."/>
            <person name="Brannstrom I.O."/>
            <person name="Guillou S."/>
            <person name="Cros-Aarteil S."/>
            <person name="Calhoun S."/>
            <person name="Haridas S."/>
            <person name="Kuo A."/>
            <person name="Mondo S."/>
            <person name="Pangilinan J."/>
            <person name="Riley R."/>
            <person name="LaButti K."/>
            <person name="Andreopoulos B."/>
            <person name="Lipzen A."/>
            <person name="Chen C."/>
            <person name="Yan M."/>
            <person name="Daum C."/>
            <person name="Ng V."/>
            <person name="Clum A."/>
            <person name="Steindorff A."/>
            <person name="Ohm R.A."/>
            <person name="Martin F."/>
            <person name="Silar P."/>
            <person name="Natvig D.O."/>
            <person name="Lalanne C."/>
            <person name="Gautier V."/>
            <person name="Ament-Velasquez S.L."/>
            <person name="Kruys A."/>
            <person name="Hutchinson M.I."/>
            <person name="Powell A.J."/>
            <person name="Barry K."/>
            <person name="Miller A.N."/>
            <person name="Grigoriev I.V."/>
            <person name="Debuchy R."/>
            <person name="Gladieux P."/>
            <person name="Hiltunen Thoren M."/>
            <person name="Johannesson H."/>
        </authorList>
    </citation>
    <scope>NUCLEOTIDE SEQUENCE</scope>
    <source>
        <strain evidence="10">CBS 141.50</strain>
    </source>
</reference>
<dbReference type="EMBL" id="MU853637">
    <property type="protein sequence ID" value="KAK4140237.1"/>
    <property type="molecule type" value="Genomic_DNA"/>
</dbReference>
<dbReference type="PROSITE" id="PS51767">
    <property type="entry name" value="PEPTIDASE_A1"/>
    <property type="match status" value="1"/>
</dbReference>
<evidence type="ECO:0000256" key="8">
    <source>
        <dbReference type="SAM" id="MobiDB-lite"/>
    </source>
</evidence>
<keyword evidence="5 7" id="KW-0378">Hydrolase</keyword>
<dbReference type="GO" id="GO:0006508">
    <property type="term" value="P:proteolysis"/>
    <property type="evidence" value="ECO:0007669"/>
    <property type="project" value="UniProtKB-KW"/>
</dbReference>
<dbReference type="AlphaFoldDB" id="A0AAN6UVZ5"/>
<evidence type="ECO:0000259" key="9">
    <source>
        <dbReference type="PROSITE" id="PS51767"/>
    </source>
</evidence>
<dbReference type="PROSITE" id="PS00141">
    <property type="entry name" value="ASP_PROTEASE"/>
    <property type="match status" value="1"/>
</dbReference>
<gene>
    <name evidence="10" type="ORF">C8A04DRAFT_40103</name>
</gene>
<feature type="region of interest" description="Disordered" evidence="8">
    <location>
        <begin position="442"/>
        <end position="511"/>
    </location>
</feature>
<dbReference type="InterPro" id="IPR001969">
    <property type="entry name" value="Aspartic_peptidase_AS"/>
</dbReference>
<evidence type="ECO:0000256" key="2">
    <source>
        <dbReference type="ARBA" id="ARBA00022670"/>
    </source>
</evidence>
<feature type="domain" description="Peptidase A1" evidence="9">
    <location>
        <begin position="61"/>
        <end position="426"/>
    </location>
</feature>
<feature type="active site" evidence="6">
    <location>
        <position position="287"/>
    </location>
</feature>
<proteinExistence type="inferred from homology"/>
<dbReference type="InterPro" id="IPR033876">
    <property type="entry name" value="SAP-like"/>
</dbReference>
<keyword evidence="4 7" id="KW-0064">Aspartyl protease</keyword>